<sequence length="51" mass="5478">MIGPALLDFAQALAERIEERFGQPAAWAFAFAVCVGVPVAAVAIAIWWYLG</sequence>
<dbReference type="RefSeq" id="WP_408076891.1">
    <property type="nucleotide sequence ID" value="NZ_JBELQC010000001.1"/>
</dbReference>
<accession>A0ABW8YKZ4</accession>
<evidence type="ECO:0000313" key="3">
    <source>
        <dbReference type="Proteomes" id="UP001629244"/>
    </source>
</evidence>
<dbReference type="Proteomes" id="UP001629244">
    <property type="component" value="Unassembled WGS sequence"/>
</dbReference>
<evidence type="ECO:0000256" key="1">
    <source>
        <dbReference type="SAM" id="Phobius"/>
    </source>
</evidence>
<name>A0ABW8YKZ4_9SPHN</name>
<proteinExistence type="predicted"/>
<protein>
    <submittedName>
        <fullName evidence="2">Uncharacterized protein</fullName>
    </submittedName>
</protein>
<evidence type="ECO:0000313" key="2">
    <source>
        <dbReference type="EMBL" id="MFL9839930.1"/>
    </source>
</evidence>
<gene>
    <name evidence="2" type="ORF">ABS767_03045</name>
</gene>
<comment type="caution">
    <text evidence="2">The sequence shown here is derived from an EMBL/GenBank/DDBJ whole genome shotgun (WGS) entry which is preliminary data.</text>
</comment>
<dbReference type="EMBL" id="JBELQC010000001">
    <property type="protein sequence ID" value="MFL9839930.1"/>
    <property type="molecule type" value="Genomic_DNA"/>
</dbReference>
<keyword evidence="1" id="KW-0472">Membrane</keyword>
<keyword evidence="1" id="KW-1133">Transmembrane helix</keyword>
<reference evidence="2 3" key="1">
    <citation type="submission" date="2024-06" db="EMBL/GenBank/DDBJ databases">
        <authorList>
            <person name="Kaempfer P."/>
            <person name="Viver T."/>
        </authorList>
    </citation>
    <scope>NUCLEOTIDE SEQUENCE [LARGE SCALE GENOMIC DNA]</scope>
    <source>
        <strain evidence="2 3">ST-64</strain>
    </source>
</reference>
<feature type="transmembrane region" description="Helical" evidence="1">
    <location>
        <begin position="26"/>
        <end position="50"/>
    </location>
</feature>
<keyword evidence="1" id="KW-0812">Transmembrane</keyword>
<keyword evidence="3" id="KW-1185">Reference proteome</keyword>
<organism evidence="2 3">
    <name type="scientific">Sphingomonas plantiphila</name>
    <dbReference type="NCBI Taxonomy" id="3163295"/>
    <lineage>
        <taxon>Bacteria</taxon>
        <taxon>Pseudomonadati</taxon>
        <taxon>Pseudomonadota</taxon>
        <taxon>Alphaproteobacteria</taxon>
        <taxon>Sphingomonadales</taxon>
        <taxon>Sphingomonadaceae</taxon>
        <taxon>Sphingomonas</taxon>
    </lineage>
</organism>